<accession>A0A5N6V1K6</accession>
<dbReference type="OrthoDB" id="5429634at2759"/>
<dbReference type="PANTHER" id="PTHR35395:SF1">
    <property type="entry name" value="DUF6536 DOMAIN-CONTAINING PROTEIN"/>
    <property type="match status" value="1"/>
</dbReference>
<keyword evidence="1" id="KW-1133">Transmembrane helix</keyword>
<keyword evidence="1" id="KW-0812">Transmembrane</keyword>
<keyword evidence="1" id="KW-0472">Membrane</keyword>
<feature type="transmembrane region" description="Helical" evidence="1">
    <location>
        <begin position="538"/>
        <end position="561"/>
    </location>
</feature>
<organism evidence="3 4">
    <name type="scientific">Aspergillus tamarii</name>
    <dbReference type="NCBI Taxonomy" id="41984"/>
    <lineage>
        <taxon>Eukaryota</taxon>
        <taxon>Fungi</taxon>
        <taxon>Dikarya</taxon>
        <taxon>Ascomycota</taxon>
        <taxon>Pezizomycotina</taxon>
        <taxon>Eurotiomycetes</taxon>
        <taxon>Eurotiomycetidae</taxon>
        <taxon>Eurotiales</taxon>
        <taxon>Aspergillaceae</taxon>
        <taxon>Aspergillus</taxon>
        <taxon>Aspergillus subgen. Circumdati</taxon>
    </lineage>
</organism>
<feature type="domain" description="DUF6536" evidence="2">
    <location>
        <begin position="11"/>
        <end position="167"/>
    </location>
</feature>
<dbReference type="AlphaFoldDB" id="A0A5N6V1K6"/>
<proteinExistence type="predicted"/>
<feature type="transmembrane region" description="Helical" evidence="1">
    <location>
        <begin position="663"/>
        <end position="686"/>
    </location>
</feature>
<gene>
    <name evidence="3" type="ORF">BDV40DRAFT_310506</name>
</gene>
<feature type="transmembrane region" description="Helical" evidence="1">
    <location>
        <begin position="606"/>
        <end position="625"/>
    </location>
</feature>
<dbReference type="EMBL" id="ML738605">
    <property type="protein sequence ID" value="KAE8164832.1"/>
    <property type="molecule type" value="Genomic_DNA"/>
</dbReference>
<keyword evidence="4" id="KW-1185">Reference proteome</keyword>
<dbReference type="Pfam" id="PF20163">
    <property type="entry name" value="DUF6536"/>
    <property type="match status" value="1"/>
</dbReference>
<feature type="transmembrane region" description="Helical" evidence="1">
    <location>
        <begin position="128"/>
        <end position="145"/>
    </location>
</feature>
<dbReference type="InterPro" id="IPR046623">
    <property type="entry name" value="DUF6536"/>
</dbReference>
<protein>
    <recommendedName>
        <fullName evidence="2">DUF6536 domain-containing protein</fullName>
    </recommendedName>
</protein>
<dbReference type="Proteomes" id="UP000326950">
    <property type="component" value="Unassembled WGS sequence"/>
</dbReference>
<evidence type="ECO:0000259" key="2">
    <source>
        <dbReference type="Pfam" id="PF20163"/>
    </source>
</evidence>
<name>A0A5N6V1K6_ASPTM</name>
<feature type="transmembrane region" description="Helical" evidence="1">
    <location>
        <begin position="413"/>
        <end position="432"/>
    </location>
</feature>
<feature type="transmembrane region" description="Helical" evidence="1">
    <location>
        <begin position="706"/>
        <end position="725"/>
    </location>
</feature>
<evidence type="ECO:0000313" key="3">
    <source>
        <dbReference type="EMBL" id="KAE8164832.1"/>
    </source>
</evidence>
<feature type="transmembrane region" description="Helical" evidence="1">
    <location>
        <begin position="20"/>
        <end position="41"/>
    </location>
</feature>
<reference evidence="3 4" key="1">
    <citation type="submission" date="2019-04" db="EMBL/GenBank/DDBJ databases">
        <title>Friends and foes A comparative genomics study of 23 Aspergillus species from section Flavi.</title>
        <authorList>
            <consortium name="DOE Joint Genome Institute"/>
            <person name="Kjaerbolling I."/>
            <person name="Vesth T."/>
            <person name="Frisvad J.C."/>
            <person name="Nybo J.L."/>
            <person name="Theobald S."/>
            <person name="Kildgaard S."/>
            <person name="Isbrandt T."/>
            <person name="Kuo A."/>
            <person name="Sato A."/>
            <person name="Lyhne E.K."/>
            <person name="Kogle M.E."/>
            <person name="Wiebenga A."/>
            <person name="Kun R.S."/>
            <person name="Lubbers R.J."/>
            <person name="Makela M.R."/>
            <person name="Barry K."/>
            <person name="Chovatia M."/>
            <person name="Clum A."/>
            <person name="Daum C."/>
            <person name="Haridas S."/>
            <person name="He G."/>
            <person name="LaButti K."/>
            <person name="Lipzen A."/>
            <person name="Mondo S."/>
            <person name="Riley R."/>
            <person name="Salamov A."/>
            <person name="Simmons B.A."/>
            <person name="Magnuson J.K."/>
            <person name="Henrissat B."/>
            <person name="Mortensen U.H."/>
            <person name="Larsen T.O."/>
            <person name="Devries R.P."/>
            <person name="Grigoriev I.V."/>
            <person name="Machida M."/>
            <person name="Baker S.E."/>
            <person name="Andersen M.R."/>
        </authorList>
    </citation>
    <scope>NUCLEOTIDE SEQUENCE [LARGE SCALE GENOMIC DNA]</scope>
    <source>
        <strain evidence="3 4">CBS 117626</strain>
    </source>
</reference>
<evidence type="ECO:0000256" key="1">
    <source>
        <dbReference type="SAM" id="Phobius"/>
    </source>
</evidence>
<evidence type="ECO:0000313" key="4">
    <source>
        <dbReference type="Proteomes" id="UP000326950"/>
    </source>
</evidence>
<dbReference type="PANTHER" id="PTHR35395">
    <property type="entry name" value="DUF6536 DOMAIN-CONTAINING PROTEIN"/>
    <property type="match status" value="1"/>
</dbReference>
<sequence length="814" mass="89997">MEAPTKEGEEWIKGALFCTWGAGIILALNFIMAIVATGIGYSKPSNKGQFESIALYDGSCSLSSHWATGLHLIINVLSTLLLAASNYVMQCLGAPSRSDVDQTHQQRKWLDIGTFSMRNFAVMDRRRKILWTLLLISSTPIHMIYNSVVFSSISTLDYATVLIPDDLASSERLAGGENAADSFTQVVGTSPIHLQTEIFNGTFQNTSVQDCMNKYNTEFNTQLGTLIFTVDRRYFHNTSSLLGLVGSSVKSPDSIYTFLQYLESNSGQPAAQKAINDGNVTVHGLHWAYRPWNFLVADPLPGPNIYNFTLNRMAFLYNSDKFSNTFYHDISVLSSYLIMYNPDRQSLSAFLATPSHWANSSWAAHITFELDNQPLYPQTAYENIIGRVPQLPLSGCMTKGKDQRCRLFFSPPIAIAVIVSNVIKVVCMYLTARTSRKNILLTVGEALSSFLTSPDPTTKGQCLISRADISRGQTLWTAMTIWSRLHQSKGYSRQESVGSTADIPLIDTLSRENTPFMDCPKILPDRKRWYQAASAKRWTATLGLLGGCVAASIFLLLLSLATTVGGSVPEAWKLGFGKASGQTMIRSPGISTDMISLVLLSNTPQMILSILYFLCNSLMTCMLIADEYDDYATQRKPLRVSWPRGQQRSTYYLSLPYRYSAPLILFSVLMHWLLSQSIFFVNIQSYDVHDQLSTSTSSRGCGHSPISIFIGLLLSSVAILTLLGLSCRRLKSRMPLATHCSAAISAACHPPPDDDDAALKPVMWGEVPRDMSDGPAGDRPTAYNGAGPDSLEVYAHCTFTSKEVITPNPVRLYR</sequence>